<dbReference type="EMBL" id="KQ991968">
    <property type="protein sequence ID" value="KZV51147.1"/>
    <property type="molecule type" value="Genomic_DNA"/>
</dbReference>
<name>A0A2Z7CYQ8_9LAMI</name>
<organism evidence="1 2">
    <name type="scientific">Dorcoceras hygrometricum</name>
    <dbReference type="NCBI Taxonomy" id="472368"/>
    <lineage>
        <taxon>Eukaryota</taxon>
        <taxon>Viridiplantae</taxon>
        <taxon>Streptophyta</taxon>
        <taxon>Embryophyta</taxon>
        <taxon>Tracheophyta</taxon>
        <taxon>Spermatophyta</taxon>
        <taxon>Magnoliopsida</taxon>
        <taxon>eudicotyledons</taxon>
        <taxon>Gunneridae</taxon>
        <taxon>Pentapetalae</taxon>
        <taxon>asterids</taxon>
        <taxon>lamiids</taxon>
        <taxon>Lamiales</taxon>
        <taxon>Gesneriaceae</taxon>
        <taxon>Didymocarpoideae</taxon>
        <taxon>Trichosporeae</taxon>
        <taxon>Loxocarpinae</taxon>
        <taxon>Dorcoceras</taxon>
    </lineage>
</organism>
<dbReference type="AlphaFoldDB" id="A0A2Z7CYQ8"/>
<accession>A0A2Z7CYQ8</accession>
<evidence type="ECO:0000313" key="1">
    <source>
        <dbReference type="EMBL" id="KZV51147.1"/>
    </source>
</evidence>
<reference evidence="1 2" key="1">
    <citation type="journal article" date="2015" name="Proc. Natl. Acad. Sci. U.S.A.">
        <title>The resurrection genome of Boea hygrometrica: A blueprint for survival of dehydration.</title>
        <authorList>
            <person name="Xiao L."/>
            <person name="Yang G."/>
            <person name="Zhang L."/>
            <person name="Yang X."/>
            <person name="Zhao S."/>
            <person name="Ji Z."/>
            <person name="Zhou Q."/>
            <person name="Hu M."/>
            <person name="Wang Y."/>
            <person name="Chen M."/>
            <person name="Xu Y."/>
            <person name="Jin H."/>
            <person name="Xiao X."/>
            <person name="Hu G."/>
            <person name="Bao F."/>
            <person name="Hu Y."/>
            <person name="Wan P."/>
            <person name="Li L."/>
            <person name="Deng X."/>
            <person name="Kuang T."/>
            <person name="Xiang C."/>
            <person name="Zhu J.K."/>
            <person name="Oliver M.J."/>
            <person name="He Y."/>
        </authorList>
    </citation>
    <scope>NUCLEOTIDE SEQUENCE [LARGE SCALE GENOMIC DNA]</scope>
    <source>
        <strain evidence="2">cv. XS01</strain>
    </source>
</reference>
<protein>
    <submittedName>
        <fullName evidence="1">L-cysteine desulfhydrase 1</fullName>
    </submittedName>
</protein>
<gene>
    <name evidence="1" type="ORF">F511_06211</name>
</gene>
<keyword evidence="2" id="KW-1185">Reference proteome</keyword>
<proteinExistence type="predicted"/>
<sequence>MASMKIPSSELYARLLIAFALDDVGRVGALSSSTELLMLLGSRATNGGHQEYPPSLVLDEELKYRRKYTCSRDPRLRPTILKKNTILAMLFHNR</sequence>
<dbReference type="Proteomes" id="UP000250235">
    <property type="component" value="Unassembled WGS sequence"/>
</dbReference>
<evidence type="ECO:0000313" key="2">
    <source>
        <dbReference type="Proteomes" id="UP000250235"/>
    </source>
</evidence>